<dbReference type="AlphaFoldDB" id="A0A396AMQ0"/>
<reference evidence="8 9" key="1">
    <citation type="submission" date="2018-08" db="EMBL/GenBank/DDBJ databases">
        <title>A genome reference for cultivated species of the human gut microbiota.</title>
        <authorList>
            <person name="Zou Y."/>
            <person name="Xue W."/>
            <person name="Luo G."/>
        </authorList>
    </citation>
    <scope>NUCLEOTIDE SEQUENCE [LARGE SCALE GENOMIC DNA]</scope>
    <source>
        <strain evidence="8 9">TF05-18</strain>
    </source>
</reference>
<dbReference type="SUPFAM" id="SSF49464">
    <property type="entry name" value="Carboxypeptidase regulatory domain-like"/>
    <property type="match status" value="1"/>
</dbReference>
<name>A0A396AMQ0_PHOVU</name>
<keyword evidence="3" id="KW-0998">Cell outer membrane</keyword>
<evidence type="ECO:0000259" key="6">
    <source>
        <dbReference type="Pfam" id="PF07715"/>
    </source>
</evidence>
<dbReference type="PANTHER" id="PTHR40980:SF4">
    <property type="entry name" value="TONB-DEPENDENT RECEPTOR-LIKE BETA-BARREL DOMAIN-CONTAINING PROTEIN"/>
    <property type="match status" value="1"/>
</dbReference>
<protein>
    <submittedName>
        <fullName evidence="8">TonB-dependent receptor</fullName>
    </submittedName>
</protein>
<evidence type="ECO:0000259" key="7">
    <source>
        <dbReference type="Pfam" id="PF14905"/>
    </source>
</evidence>
<dbReference type="InterPro" id="IPR036942">
    <property type="entry name" value="Beta-barrel_TonB_sf"/>
</dbReference>
<evidence type="ECO:0000256" key="4">
    <source>
        <dbReference type="SAM" id="MobiDB-lite"/>
    </source>
</evidence>
<keyword evidence="5" id="KW-0732">Signal</keyword>
<dbReference type="Proteomes" id="UP000261278">
    <property type="component" value="Unassembled WGS sequence"/>
</dbReference>
<dbReference type="RefSeq" id="WP_117678456.1">
    <property type="nucleotide sequence ID" value="NZ_JAKKXL010000016.1"/>
</dbReference>
<comment type="subcellular location">
    <subcellularLocation>
        <location evidence="1">Cell outer membrane</location>
    </subcellularLocation>
</comment>
<dbReference type="Gene3D" id="2.40.170.20">
    <property type="entry name" value="TonB-dependent receptor, beta-barrel domain"/>
    <property type="match status" value="1"/>
</dbReference>
<evidence type="ECO:0000256" key="2">
    <source>
        <dbReference type="ARBA" id="ARBA00023136"/>
    </source>
</evidence>
<dbReference type="Pfam" id="PF13715">
    <property type="entry name" value="CarbopepD_reg_2"/>
    <property type="match status" value="1"/>
</dbReference>
<evidence type="ECO:0000313" key="8">
    <source>
        <dbReference type="EMBL" id="RGL83110.1"/>
    </source>
</evidence>
<evidence type="ECO:0000256" key="5">
    <source>
        <dbReference type="SAM" id="SignalP"/>
    </source>
</evidence>
<dbReference type="Pfam" id="PF14905">
    <property type="entry name" value="OMP_b-brl_3"/>
    <property type="match status" value="1"/>
</dbReference>
<dbReference type="Gene3D" id="2.170.130.10">
    <property type="entry name" value="TonB-dependent receptor, plug domain"/>
    <property type="match status" value="1"/>
</dbReference>
<feature type="signal peptide" evidence="5">
    <location>
        <begin position="1"/>
        <end position="21"/>
    </location>
</feature>
<dbReference type="InterPro" id="IPR037066">
    <property type="entry name" value="Plug_dom_sf"/>
</dbReference>
<dbReference type="Pfam" id="PF07715">
    <property type="entry name" value="Plug"/>
    <property type="match status" value="1"/>
</dbReference>
<evidence type="ECO:0000256" key="1">
    <source>
        <dbReference type="ARBA" id="ARBA00004442"/>
    </source>
</evidence>
<feature type="domain" description="Outer membrane protein beta-barrel" evidence="7">
    <location>
        <begin position="371"/>
        <end position="794"/>
    </location>
</feature>
<feature type="region of interest" description="Disordered" evidence="4">
    <location>
        <begin position="801"/>
        <end position="821"/>
    </location>
</feature>
<evidence type="ECO:0000313" key="9">
    <source>
        <dbReference type="Proteomes" id="UP000261278"/>
    </source>
</evidence>
<comment type="caution">
    <text evidence="8">The sequence shown here is derived from an EMBL/GenBank/DDBJ whole genome shotgun (WGS) entry which is preliminary data.</text>
</comment>
<dbReference type="Gene3D" id="2.60.40.1120">
    <property type="entry name" value="Carboxypeptidase-like, regulatory domain"/>
    <property type="match status" value="1"/>
</dbReference>
<dbReference type="EMBL" id="QSSN01000025">
    <property type="protein sequence ID" value="RGL83110.1"/>
    <property type="molecule type" value="Genomic_DNA"/>
</dbReference>
<gene>
    <name evidence="8" type="ORF">DXC44_17330</name>
</gene>
<sequence>MKAKLSITLAASLFFSGSVYADGNITGSVFNRNTSEPLDYATVVLVNPETGVPLLIGTTTDENGSFIISNAPSGKYIIRISMVGSITQEREITVTDSEVNIGKIELAEDSKLLQEVVVTGQKSQMSVKTDRKVFNVSSNITTIGASAEELLAAVPSVNVSTDGDISLRGNANVLVWINGKEMGMNVDNRAQILRQIPGESIESIEVMTNPSSKHSSEGTAGIINIRLKEDHRNGYFGNAEANVDTRGTANVNFNINYNTGKFESFAGIGLKTQHLPGGSTSYRRYDDDCFLKSDGDNKKNENSMFLRLGTNFKPNEKNTVYLNAIGTLGHKWGHTVTNHISNLPEQWIENINRMRESGDTRGANIMMGYKHTFQSDHYIDMNVSYNIWQGPSENLSHENEIWSDGTEETIWRGQYQDVNISNWEAAIDYSNRVLPWLTLEAGYKGNYNYENSPASYSSGMNEQHLEALDELYNRFKYDTDISALYVNFSGSYERLTFSAGLRGELWNISTRSLGYGQTDVDVAPFKKNDFALFPSASIGWSFLHDNELKLNYSRRIRRPFGPQLNTFENIADPSEVHLGNPSILPEYSNAVELSYIKTWSEHLLSVSGYLRSNTDMISHISFLAPMASDPNMNTMYYGHANVGNMLNTGVEIISRNTLFSNLTITTTLNMYNSHLKAWDTSYPLHENLYKVHGNSQDRFVWDVRCMASLRLPWDMNFQATGRYNSRSVTAQGTLEADWDVEAGVRKRIGAWDVSLLCKDIFNSKKSHNILYGNEYTQSISKWSGGRTLRLAVTYTFGKTHSHEHNHHNHIDTGGYGEEHHH</sequence>
<dbReference type="SUPFAM" id="SSF56935">
    <property type="entry name" value="Porins"/>
    <property type="match status" value="1"/>
</dbReference>
<keyword evidence="8" id="KW-0675">Receptor</keyword>
<keyword evidence="2" id="KW-0472">Membrane</keyword>
<dbReference type="InterPro" id="IPR008969">
    <property type="entry name" value="CarboxyPept-like_regulatory"/>
</dbReference>
<feature type="domain" description="TonB-dependent receptor plug" evidence="6">
    <location>
        <begin position="145"/>
        <end position="221"/>
    </location>
</feature>
<dbReference type="GO" id="GO:0009279">
    <property type="term" value="C:cell outer membrane"/>
    <property type="evidence" value="ECO:0007669"/>
    <property type="project" value="UniProtKB-SubCell"/>
</dbReference>
<dbReference type="InterPro" id="IPR041700">
    <property type="entry name" value="OMP_b-brl_3"/>
</dbReference>
<feature type="chain" id="PRO_5030071604" evidence="5">
    <location>
        <begin position="22"/>
        <end position="821"/>
    </location>
</feature>
<dbReference type="InterPro" id="IPR012910">
    <property type="entry name" value="Plug_dom"/>
</dbReference>
<evidence type="ECO:0000256" key="3">
    <source>
        <dbReference type="ARBA" id="ARBA00023237"/>
    </source>
</evidence>
<proteinExistence type="predicted"/>
<accession>A0A396AMQ0</accession>
<organism evidence="8 9">
    <name type="scientific">Phocaeicola vulgatus</name>
    <name type="common">Bacteroides vulgatus</name>
    <dbReference type="NCBI Taxonomy" id="821"/>
    <lineage>
        <taxon>Bacteria</taxon>
        <taxon>Pseudomonadati</taxon>
        <taxon>Bacteroidota</taxon>
        <taxon>Bacteroidia</taxon>
        <taxon>Bacteroidales</taxon>
        <taxon>Bacteroidaceae</taxon>
        <taxon>Phocaeicola</taxon>
    </lineage>
</organism>
<dbReference type="PANTHER" id="PTHR40980">
    <property type="entry name" value="PLUG DOMAIN-CONTAINING PROTEIN"/>
    <property type="match status" value="1"/>
</dbReference>